<comment type="caution">
    <text evidence="1">The sequence shown here is derived from an EMBL/GenBank/DDBJ whole genome shotgun (WGS) entry which is preliminary data.</text>
</comment>
<protein>
    <submittedName>
        <fullName evidence="1">Uncharacterized protein</fullName>
    </submittedName>
</protein>
<name>A0ABN0AFE4_CORAM</name>
<accession>A0ABN0AFE4</accession>
<reference evidence="1 2" key="1">
    <citation type="submission" date="2010-04" db="EMBL/GenBank/DDBJ databases">
        <authorList>
            <person name="Weinstock G."/>
            <person name="Sodergren E."/>
            <person name="Clifton S."/>
            <person name="Fulton L."/>
            <person name="Fulton B."/>
            <person name="Courtney L."/>
            <person name="Fronick C."/>
            <person name="Harrison M."/>
            <person name="Strong C."/>
            <person name="Farmer C."/>
            <person name="Delahaunty K."/>
            <person name="Markovic C."/>
            <person name="Hall O."/>
            <person name="Minx P."/>
            <person name="Tomlinson C."/>
            <person name="Mitreva M."/>
            <person name="Hou S."/>
            <person name="Wollam A."/>
            <person name="Pepin K.H."/>
            <person name="Johnson M."/>
            <person name="Bhonagiri V."/>
            <person name="Zhang X."/>
            <person name="Suruliraj S."/>
            <person name="Warren W."/>
            <person name="Chinwalla A."/>
            <person name="Mardis E.R."/>
            <person name="Wilson R.K."/>
        </authorList>
    </citation>
    <scope>NUCLEOTIDE SEQUENCE [LARGE SCALE GENOMIC DNA]</scope>
    <source>
        <strain evidence="1 2">DSM 20306</strain>
    </source>
</reference>
<sequence>MASGGLFVFNGGIYLAVDNLTLCVTSHQSCPQVFVSGLFNELWHLNDEF</sequence>
<evidence type="ECO:0000313" key="1">
    <source>
        <dbReference type="EMBL" id="EFG81470.1"/>
    </source>
</evidence>
<evidence type="ECO:0000313" key="2">
    <source>
        <dbReference type="Proteomes" id="UP000006015"/>
    </source>
</evidence>
<gene>
    <name evidence="1" type="ORF">HMPREF0281_01246</name>
</gene>
<organism evidence="1 2">
    <name type="scientific">Corynebacterium ammoniagenes DSM 20306</name>
    <dbReference type="NCBI Taxonomy" id="649754"/>
    <lineage>
        <taxon>Bacteria</taxon>
        <taxon>Bacillati</taxon>
        <taxon>Actinomycetota</taxon>
        <taxon>Actinomycetes</taxon>
        <taxon>Mycobacteriales</taxon>
        <taxon>Corynebacteriaceae</taxon>
        <taxon>Corynebacterium</taxon>
    </lineage>
</organism>
<proteinExistence type="predicted"/>
<dbReference type="Proteomes" id="UP000006015">
    <property type="component" value="Unassembled WGS sequence"/>
</dbReference>
<keyword evidence="2" id="KW-1185">Reference proteome</keyword>
<dbReference type="EMBL" id="ADNS01000009">
    <property type="protein sequence ID" value="EFG81470.1"/>
    <property type="molecule type" value="Genomic_DNA"/>
</dbReference>